<dbReference type="InterPro" id="IPR001254">
    <property type="entry name" value="Trypsin_dom"/>
</dbReference>
<dbReference type="InterPro" id="IPR018114">
    <property type="entry name" value="TRYPSIN_HIS"/>
</dbReference>
<dbReference type="InterPro" id="IPR009003">
    <property type="entry name" value="Peptidase_S1_PA"/>
</dbReference>
<dbReference type="Gene3D" id="2.40.10.10">
    <property type="entry name" value="Trypsin-like serine proteases"/>
    <property type="match status" value="1"/>
</dbReference>
<name>A0A2K9NSN5_BACTC</name>
<dbReference type="InterPro" id="IPR043504">
    <property type="entry name" value="Peptidase_S1_PA_chymotrypsin"/>
</dbReference>
<gene>
    <name evidence="1" type="ORF">C0V70_10520</name>
</gene>
<keyword evidence="2" id="KW-1185">Reference proteome</keyword>
<reference evidence="1 2" key="1">
    <citation type="submission" date="2018-01" db="EMBL/GenBank/DDBJ databases">
        <title>Complete genome sequence of Bacteriovorax stolpii DSM12778.</title>
        <authorList>
            <person name="Tang B."/>
            <person name="Chang J."/>
        </authorList>
    </citation>
    <scope>NUCLEOTIDE SEQUENCE [LARGE SCALE GENOMIC DNA]</scope>
    <source>
        <strain evidence="1 2">DSM 12778</strain>
    </source>
</reference>
<dbReference type="RefSeq" id="WP_102243821.1">
    <property type="nucleotide sequence ID" value="NZ_CP025704.1"/>
</dbReference>
<protein>
    <submittedName>
        <fullName evidence="1">Uncharacterized protein</fullName>
    </submittedName>
</protein>
<organism evidence="1 2">
    <name type="scientific">Bacteriovorax stolpii</name>
    <name type="common">Bdellovibrio stolpii</name>
    <dbReference type="NCBI Taxonomy" id="960"/>
    <lineage>
        <taxon>Bacteria</taxon>
        <taxon>Pseudomonadati</taxon>
        <taxon>Bdellovibrionota</taxon>
        <taxon>Bacteriovoracia</taxon>
        <taxon>Bacteriovoracales</taxon>
        <taxon>Bacteriovoracaceae</taxon>
        <taxon>Bacteriovorax</taxon>
    </lineage>
</organism>
<dbReference type="GO" id="GO:0004252">
    <property type="term" value="F:serine-type endopeptidase activity"/>
    <property type="evidence" value="ECO:0007669"/>
    <property type="project" value="InterPro"/>
</dbReference>
<dbReference type="PROSITE" id="PS00134">
    <property type="entry name" value="TRYPSIN_HIS"/>
    <property type="match status" value="1"/>
</dbReference>
<dbReference type="EMBL" id="CP025704">
    <property type="protein sequence ID" value="AUN98530.1"/>
    <property type="molecule type" value="Genomic_DNA"/>
</dbReference>
<dbReference type="Proteomes" id="UP000235584">
    <property type="component" value="Chromosome"/>
</dbReference>
<sequence length="278" mass="30848">MLKFALPLCLLLSASPLFALTNSTFADSPEWTPVVQIKSEAPDSTGESIPGYCNATFIAKNILVTAAHCVKLAYISKDNKLNIQTGYYKYVKRPDGQVVRIGYVPKNNFDRHINIELPKSLADKIASRGEKAQIGPDEDFAVLWWNEATPEIDELNFATPVTLAEHNQIIKNIKAYPLKAVSINLFSEMSNDTKRMADLNNYKWSGGYVYSKSSSRVEEGDSGAPLFVNINGKMKVFAVVKGKATTIFDNWDVYSALHNHLCTIAKKMPTDMKIGSCL</sequence>
<dbReference type="SUPFAM" id="SSF50494">
    <property type="entry name" value="Trypsin-like serine proteases"/>
    <property type="match status" value="1"/>
</dbReference>
<dbReference type="KEGG" id="bsto:C0V70_10520"/>
<dbReference type="OrthoDB" id="5290252at2"/>
<proteinExistence type="predicted"/>
<evidence type="ECO:0000313" key="2">
    <source>
        <dbReference type="Proteomes" id="UP000235584"/>
    </source>
</evidence>
<dbReference type="AlphaFoldDB" id="A0A2K9NSN5"/>
<dbReference type="GO" id="GO:0006508">
    <property type="term" value="P:proteolysis"/>
    <property type="evidence" value="ECO:0007669"/>
    <property type="project" value="InterPro"/>
</dbReference>
<accession>A0A2K9NSN5</accession>
<evidence type="ECO:0000313" key="1">
    <source>
        <dbReference type="EMBL" id="AUN98530.1"/>
    </source>
</evidence>
<dbReference type="Pfam" id="PF00089">
    <property type="entry name" value="Trypsin"/>
    <property type="match status" value="1"/>
</dbReference>